<reference evidence="1 2" key="1">
    <citation type="submission" date="2024-06" db="EMBL/GenBank/DDBJ databases">
        <authorList>
            <person name="Li Z."/>
            <person name="Jiang Y."/>
        </authorList>
    </citation>
    <scope>NUCLEOTIDE SEQUENCE [LARGE SCALE GENOMIC DNA]</scope>
    <source>
        <strain evidence="1 2">HSW-8</strain>
    </source>
</reference>
<dbReference type="InterPro" id="IPR008557">
    <property type="entry name" value="PhoX"/>
</dbReference>
<name>A0ABV2A8C3_9GAMM</name>
<dbReference type="PANTHER" id="PTHR35399">
    <property type="entry name" value="SLR8030 PROTEIN"/>
    <property type="match status" value="1"/>
</dbReference>
<dbReference type="SUPFAM" id="SSF63825">
    <property type="entry name" value="YWTD domain"/>
    <property type="match status" value="1"/>
</dbReference>
<dbReference type="PANTHER" id="PTHR35399:SF2">
    <property type="entry name" value="DUF839 DOMAIN-CONTAINING PROTEIN"/>
    <property type="match status" value="1"/>
</dbReference>
<dbReference type="Gene3D" id="2.130.10.10">
    <property type="entry name" value="YVTN repeat-like/Quinoprotein amine dehydrogenase"/>
    <property type="match status" value="1"/>
</dbReference>
<dbReference type="InterPro" id="IPR015943">
    <property type="entry name" value="WD40/YVTN_repeat-like_dom_sf"/>
</dbReference>
<dbReference type="RefSeq" id="WP_352888243.1">
    <property type="nucleotide sequence ID" value="NZ_JBEPIJ010000005.1"/>
</dbReference>
<accession>A0ABV2A8C3</accession>
<dbReference type="PROSITE" id="PS51318">
    <property type="entry name" value="TAT"/>
    <property type="match status" value="1"/>
</dbReference>
<protein>
    <submittedName>
        <fullName evidence="1">Alkaline phosphatase PhoX</fullName>
    </submittedName>
</protein>
<gene>
    <name evidence="1" type="ORF">ABSH63_05730</name>
</gene>
<dbReference type="EMBL" id="JBEPIJ010000005">
    <property type="protein sequence ID" value="MES0873503.1"/>
    <property type="molecule type" value="Genomic_DNA"/>
</dbReference>
<dbReference type="Proteomes" id="UP001465331">
    <property type="component" value="Unassembled WGS sequence"/>
</dbReference>
<dbReference type="Pfam" id="PF05787">
    <property type="entry name" value="PhoX"/>
    <property type="match status" value="1"/>
</dbReference>
<dbReference type="InterPro" id="IPR006311">
    <property type="entry name" value="TAT_signal"/>
</dbReference>
<evidence type="ECO:0000313" key="2">
    <source>
        <dbReference type="Proteomes" id="UP001465331"/>
    </source>
</evidence>
<comment type="caution">
    <text evidence="1">The sequence shown here is derived from an EMBL/GenBank/DDBJ whole genome shotgun (WGS) entry which is preliminary data.</text>
</comment>
<keyword evidence="2" id="KW-1185">Reference proteome</keyword>
<organism evidence="1 2">
    <name type="scientific">Sinimarinibacterium thermocellulolyticum</name>
    <dbReference type="NCBI Taxonomy" id="3170016"/>
    <lineage>
        <taxon>Bacteria</taxon>
        <taxon>Pseudomonadati</taxon>
        <taxon>Pseudomonadota</taxon>
        <taxon>Gammaproteobacteria</taxon>
        <taxon>Nevskiales</taxon>
        <taxon>Nevskiaceae</taxon>
        <taxon>Sinimarinibacterium</taxon>
    </lineage>
</organism>
<proteinExistence type="predicted"/>
<evidence type="ECO:0000313" key="1">
    <source>
        <dbReference type="EMBL" id="MES0873503.1"/>
    </source>
</evidence>
<sequence length="490" mass="52412">MHPLLVRAQQQGLTRRDFLRNLLLSAGSVALASRLTACGGSNVPGPLVGGGWRSPFADMGPLLAPDENGVQLPAGFRSRVVAVVNEPPIPSNPSFLWHSDPDGGAVFRTDDGGWIYLSNSEARDATTLFGQLPAVPVISELATRESLELLSPIVGPVTGLLPLSPPLVLPFKGGVSALRFDKDGNLVDAYPVQRNTTTNCSGGATPWGTWINGEEIVDGYMFECSPLRDGGTPIRLDRFGRKAHEMVAVDVAGRAIYHTEDLTGSDRFYRTVFPAQAWPAGGKPDYSQGVLQVLAVDAGLAAARRGPTPIRWINAIDDGRPQYQVYLDEATIFAGNEGVWFLNGFVFFTSKGDDNIWAIDTIGGTIESIYNPEDGPIGSPVDPNEPKLAGVDNIAMTLDGEMIVVEDGGDMRAMVLLPDRSTIPLLRLPGDPAVTEVTGVAFSPDGRRLYVANQRALRMGQPAAFGLGGVVYEITMPFAVRVNPPLARAL</sequence>